<gene>
    <name evidence="2" type="ORF">ACFFK0_29760</name>
</gene>
<proteinExistence type="predicted"/>
<name>A0ABV6DVA7_9BACL</name>
<dbReference type="InterPro" id="IPR050490">
    <property type="entry name" value="Bact_solute-bd_prot1"/>
</dbReference>
<evidence type="ECO:0000313" key="2">
    <source>
        <dbReference type="EMBL" id="MFC0216587.1"/>
    </source>
</evidence>
<dbReference type="EMBL" id="JBHLWN010000123">
    <property type="protein sequence ID" value="MFC0216587.1"/>
    <property type="molecule type" value="Genomic_DNA"/>
</dbReference>
<organism evidence="2 3">
    <name type="scientific">Paenibacillus chartarius</name>
    <dbReference type="NCBI Taxonomy" id="747481"/>
    <lineage>
        <taxon>Bacteria</taxon>
        <taxon>Bacillati</taxon>
        <taxon>Bacillota</taxon>
        <taxon>Bacilli</taxon>
        <taxon>Bacillales</taxon>
        <taxon>Paenibacillaceae</taxon>
        <taxon>Paenibacillus</taxon>
    </lineage>
</organism>
<dbReference type="PANTHER" id="PTHR43649">
    <property type="entry name" value="ARABINOSE-BINDING PROTEIN-RELATED"/>
    <property type="match status" value="1"/>
</dbReference>
<keyword evidence="1" id="KW-0732">Signal</keyword>
<sequence>MKLKIGRKRQLAGILVVCLLHAACSRVGPSSSSPDSSMTGGESAVSFPPTLAAGSVQGKLQPVTFSLFVNYDWYSAPMWSERPQAKWISDNFKVSVVPIQSNGAASQKLNTMIVSGELPEVIVTDRGKDVERLQKMGKLVALDPYLEKYPEFVRTVGEKNLNMLRSEDGKLYQIPNWFINGNNGTGNAAFLVQKKVYQELGSPKLETWDDLEAYAKLVKSNYPDMQPLEFGEIRDAAEVQMFGFLYSGAAEGRTPAFISPGAGQVFGVPIGDRLTSIYQDPAFRDAALEANRLYRAGVAPEDLFTETRDQILEKLMSGKIAVFGAYDAVVERIGREANNLLQSKDADNGYQVIPPLHKAGVDGSKIYPSGYYTTGWNVNVITTSAKNPEAIFAYMNWASSPEGQRILFFGPPGLFYDKVENGVPIPNEAYLNRDSKKYDELRLGEFNWNGNTTYIDSVKTAREKLLPRKAQDWTTMAQAEVSFKTSMNLTAFSNLDPAPGSEEGIILQHLKEQFKRLVPKLFFASGENEVLSLIQQADQEAARLGYDKVLKWKEAKWHDNERKLSGR</sequence>
<dbReference type="Pfam" id="PF01547">
    <property type="entry name" value="SBP_bac_1"/>
    <property type="match status" value="1"/>
</dbReference>
<keyword evidence="3" id="KW-1185">Reference proteome</keyword>
<dbReference type="RefSeq" id="WP_377474923.1">
    <property type="nucleotide sequence ID" value="NZ_JBHLWN010000123.1"/>
</dbReference>
<protein>
    <submittedName>
        <fullName evidence="2">Extracellular solute-binding protein</fullName>
    </submittedName>
</protein>
<dbReference type="Proteomes" id="UP001589776">
    <property type="component" value="Unassembled WGS sequence"/>
</dbReference>
<feature type="signal peptide" evidence="1">
    <location>
        <begin position="1"/>
        <end position="22"/>
    </location>
</feature>
<accession>A0ABV6DVA7</accession>
<reference evidence="2 3" key="1">
    <citation type="submission" date="2024-09" db="EMBL/GenBank/DDBJ databases">
        <authorList>
            <person name="Sun Q."/>
            <person name="Mori K."/>
        </authorList>
    </citation>
    <scope>NUCLEOTIDE SEQUENCE [LARGE SCALE GENOMIC DNA]</scope>
    <source>
        <strain evidence="2 3">CCM 7759</strain>
    </source>
</reference>
<dbReference type="SUPFAM" id="SSF53850">
    <property type="entry name" value="Periplasmic binding protein-like II"/>
    <property type="match status" value="1"/>
</dbReference>
<feature type="chain" id="PRO_5046437353" evidence="1">
    <location>
        <begin position="23"/>
        <end position="567"/>
    </location>
</feature>
<dbReference type="InterPro" id="IPR006059">
    <property type="entry name" value="SBP"/>
</dbReference>
<dbReference type="Gene3D" id="3.40.190.10">
    <property type="entry name" value="Periplasmic binding protein-like II"/>
    <property type="match status" value="2"/>
</dbReference>
<comment type="caution">
    <text evidence="2">The sequence shown here is derived from an EMBL/GenBank/DDBJ whole genome shotgun (WGS) entry which is preliminary data.</text>
</comment>
<dbReference type="PANTHER" id="PTHR43649:SF12">
    <property type="entry name" value="DIACETYLCHITOBIOSE BINDING PROTEIN DASA"/>
    <property type="match status" value="1"/>
</dbReference>
<evidence type="ECO:0000256" key="1">
    <source>
        <dbReference type="SAM" id="SignalP"/>
    </source>
</evidence>
<evidence type="ECO:0000313" key="3">
    <source>
        <dbReference type="Proteomes" id="UP001589776"/>
    </source>
</evidence>